<accession>A0A8J6LDD2</accession>
<dbReference type="AlphaFoldDB" id="A0A8J6LDD2"/>
<organism evidence="1 2">
    <name type="scientific">Tenebrio molitor</name>
    <name type="common">Yellow mealworm beetle</name>
    <dbReference type="NCBI Taxonomy" id="7067"/>
    <lineage>
        <taxon>Eukaryota</taxon>
        <taxon>Metazoa</taxon>
        <taxon>Ecdysozoa</taxon>
        <taxon>Arthropoda</taxon>
        <taxon>Hexapoda</taxon>
        <taxon>Insecta</taxon>
        <taxon>Pterygota</taxon>
        <taxon>Neoptera</taxon>
        <taxon>Endopterygota</taxon>
        <taxon>Coleoptera</taxon>
        <taxon>Polyphaga</taxon>
        <taxon>Cucujiformia</taxon>
        <taxon>Tenebrionidae</taxon>
        <taxon>Tenebrio</taxon>
    </lineage>
</organism>
<reference evidence="1" key="2">
    <citation type="submission" date="2021-08" db="EMBL/GenBank/DDBJ databases">
        <authorList>
            <person name="Eriksson T."/>
        </authorList>
    </citation>
    <scope>NUCLEOTIDE SEQUENCE</scope>
    <source>
        <strain evidence="1">Stoneville</strain>
        <tissue evidence="1">Whole head</tissue>
    </source>
</reference>
<sequence length="151" mass="16803">MLKARGKLVVIYSNSFSAALAGVPDSSKSRFVESVKPIVQRPYFDDVGPRNVTAVVGQSALLNCRVKHPGDRTVTSRYKRETTTSRASSQTLHERINLLGIVGLIKPVKWRDTRAPFMESVERGSFSDIPKEDLLTLSNLRLRDGTEKSTQ</sequence>
<comment type="caution">
    <text evidence="1">The sequence shown here is derived from an EMBL/GenBank/DDBJ whole genome shotgun (WGS) entry which is preliminary data.</text>
</comment>
<gene>
    <name evidence="1" type="ORF">GEV33_006231</name>
</gene>
<name>A0A8J6LDD2_TENMO</name>
<proteinExistence type="predicted"/>
<dbReference type="Proteomes" id="UP000719412">
    <property type="component" value="Unassembled WGS sequence"/>
</dbReference>
<protein>
    <submittedName>
        <fullName evidence="1">Uncharacterized protein</fullName>
    </submittedName>
</protein>
<dbReference type="Gene3D" id="2.60.40.10">
    <property type="entry name" value="Immunoglobulins"/>
    <property type="match status" value="1"/>
</dbReference>
<keyword evidence="2" id="KW-1185">Reference proteome</keyword>
<dbReference type="InterPro" id="IPR013783">
    <property type="entry name" value="Ig-like_fold"/>
</dbReference>
<evidence type="ECO:0000313" key="1">
    <source>
        <dbReference type="EMBL" id="KAH0816560.1"/>
    </source>
</evidence>
<reference evidence="1" key="1">
    <citation type="journal article" date="2020" name="J Insects Food Feed">
        <title>The yellow mealworm (Tenebrio molitor) genome: a resource for the emerging insects as food and feed industry.</title>
        <authorList>
            <person name="Eriksson T."/>
            <person name="Andere A."/>
            <person name="Kelstrup H."/>
            <person name="Emery V."/>
            <person name="Picard C."/>
        </authorList>
    </citation>
    <scope>NUCLEOTIDE SEQUENCE</scope>
    <source>
        <strain evidence="1">Stoneville</strain>
        <tissue evidence="1">Whole head</tissue>
    </source>
</reference>
<evidence type="ECO:0000313" key="2">
    <source>
        <dbReference type="Proteomes" id="UP000719412"/>
    </source>
</evidence>
<dbReference type="EMBL" id="JABDTM020021359">
    <property type="protein sequence ID" value="KAH0816560.1"/>
    <property type="molecule type" value="Genomic_DNA"/>
</dbReference>